<keyword evidence="1" id="KW-0853">WD repeat</keyword>
<accession>A0A091EW06</accession>
<dbReference type="EMBL" id="KK717994">
    <property type="protein sequence ID" value="KFO53855.1"/>
    <property type="molecule type" value="Genomic_DNA"/>
</dbReference>
<organism evidence="3 4">
    <name type="scientific">Corvus brachyrhynchos</name>
    <name type="common">American crow</name>
    <dbReference type="NCBI Taxonomy" id="85066"/>
    <lineage>
        <taxon>Eukaryota</taxon>
        <taxon>Metazoa</taxon>
        <taxon>Chordata</taxon>
        <taxon>Craniata</taxon>
        <taxon>Vertebrata</taxon>
        <taxon>Euteleostomi</taxon>
        <taxon>Archelosauria</taxon>
        <taxon>Archosauria</taxon>
        <taxon>Dinosauria</taxon>
        <taxon>Saurischia</taxon>
        <taxon>Theropoda</taxon>
        <taxon>Coelurosauria</taxon>
        <taxon>Aves</taxon>
        <taxon>Neognathae</taxon>
        <taxon>Neoaves</taxon>
        <taxon>Telluraves</taxon>
        <taxon>Australaves</taxon>
        <taxon>Passeriformes</taxon>
        <taxon>Corvoidea</taxon>
        <taxon>Corvidae</taxon>
        <taxon>Corvus</taxon>
    </lineage>
</organism>
<evidence type="ECO:0000256" key="2">
    <source>
        <dbReference type="ARBA" id="ARBA00022737"/>
    </source>
</evidence>
<dbReference type="GO" id="GO:0010997">
    <property type="term" value="F:anaphase-promoting complex binding"/>
    <property type="evidence" value="ECO:0007669"/>
    <property type="project" value="InterPro"/>
</dbReference>
<dbReference type="InterPro" id="IPR015943">
    <property type="entry name" value="WD40/YVTN_repeat-like_dom_sf"/>
</dbReference>
<dbReference type="GO" id="GO:1990757">
    <property type="term" value="F:ubiquitin ligase activator activity"/>
    <property type="evidence" value="ECO:0007669"/>
    <property type="project" value="TreeGrafter"/>
</dbReference>
<gene>
    <name evidence="3" type="ORF">N302_08570</name>
</gene>
<keyword evidence="2" id="KW-0677">Repeat</keyword>
<dbReference type="Gene3D" id="2.130.10.10">
    <property type="entry name" value="YVTN repeat-like/Quinoprotein amine dehydrogenase"/>
    <property type="match status" value="1"/>
</dbReference>
<dbReference type="AlphaFoldDB" id="A0A091EW06"/>
<dbReference type="Proteomes" id="UP000052976">
    <property type="component" value="Unassembled WGS sequence"/>
</dbReference>
<dbReference type="GO" id="GO:0031145">
    <property type="term" value="P:anaphase-promoting complex-dependent catabolic process"/>
    <property type="evidence" value="ECO:0007669"/>
    <property type="project" value="TreeGrafter"/>
</dbReference>
<sequence>MKDGILRVWHINCEKIIQSAVTDSQIARISSLLWLPGELIMGQGLPGNQMKIQKYPMLVNSLELYGKYFSHKGRVFHIALSPDQSRLIFVAADGMACL</sequence>
<dbReference type="GO" id="GO:0051301">
    <property type="term" value="P:cell division"/>
    <property type="evidence" value="ECO:0007669"/>
    <property type="project" value="UniProtKB-KW"/>
</dbReference>
<dbReference type="STRING" id="85066.A0A091EW06"/>
<dbReference type="GO" id="GO:0005680">
    <property type="term" value="C:anaphase-promoting complex"/>
    <property type="evidence" value="ECO:0007669"/>
    <property type="project" value="TreeGrafter"/>
</dbReference>
<evidence type="ECO:0000313" key="4">
    <source>
        <dbReference type="Proteomes" id="UP000052976"/>
    </source>
</evidence>
<dbReference type="InterPro" id="IPR036322">
    <property type="entry name" value="WD40_repeat_dom_sf"/>
</dbReference>
<dbReference type="PANTHER" id="PTHR19918:SF4">
    <property type="entry name" value="CELL DIVISION CYCLE PROTEIN 20 HOMOLOG B"/>
    <property type="match status" value="1"/>
</dbReference>
<keyword evidence="3" id="KW-0131">Cell cycle</keyword>
<evidence type="ECO:0000256" key="1">
    <source>
        <dbReference type="ARBA" id="ARBA00022574"/>
    </source>
</evidence>
<dbReference type="GO" id="GO:1905786">
    <property type="term" value="P:positive regulation of anaphase-promoting complex-dependent catabolic process"/>
    <property type="evidence" value="ECO:0007669"/>
    <property type="project" value="TreeGrafter"/>
</dbReference>
<name>A0A091EW06_CORBR</name>
<dbReference type="SUPFAM" id="SSF50978">
    <property type="entry name" value="WD40 repeat-like"/>
    <property type="match status" value="1"/>
</dbReference>
<dbReference type="InterPro" id="IPR033010">
    <property type="entry name" value="Cdc20/Fizzy"/>
</dbReference>
<evidence type="ECO:0000313" key="3">
    <source>
        <dbReference type="EMBL" id="KFO53855.1"/>
    </source>
</evidence>
<proteinExistence type="predicted"/>
<keyword evidence="3" id="KW-0132">Cell division</keyword>
<reference evidence="3 4" key="1">
    <citation type="submission" date="2014-04" db="EMBL/GenBank/DDBJ databases">
        <title>Genome evolution of avian class.</title>
        <authorList>
            <person name="Zhang G."/>
            <person name="Li C."/>
        </authorList>
    </citation>
    <scope>NUCLEOTIDE SEQUENCE [LARGE SCALE GENOMIC DNA]</scope>
    <source>
        <strain evidence="3">BGI_N302</strain>
    </source>
</reference>
<keyword evidence="4" id="KW-1185">Reference proteome</keyword>
<dbReference type="PANTHER" id="PTHR19918">
    <property type="entry name" value="CELL DIVISION CYCLE 20 CDC20 FIZZY -RELATED"/>
    <property type="match status" value="1"/>
</dbReference>
<protein>
    <submittedName>
        <fullName evidence="3">Cell division cycle protein 20 B</fullName>
    </submittedName>
</protein>